<dbReference type="EMBL" id="CP134185">
    <property type="protein sequence ID" value="WPA97715.1"/>
    <property type="molecule type" value="Genomic_DNA"/>
</dbReference>
<organism evidence="2 3">
    <name type="scientific">Cercospora beticola</name>
    <name type="common">Sugarbeet leaf spot fungus</name>
    <dbReference type="NCBI Taxonomy" id="122368"/>
    <lineage>
        <taxon>Eukaryota</taxon>
        <taxon>Fungi</taxon>
        <taxon>Dikarya</taxon>
        <taxon>Ascomycota</taxon>
        <taxon>Pezizomycotina</taxon>
        <taxon>Dothideomycetes</taxon>
        <taxon>Dothideomycetidae</taxon>
        <taxon>Mycosphaerellales</taxon>
        <taxon>Mycosphaerellaceae</taxon>
        <taxon>Cercospora</taxon>
    </lineage>
</organism>
<feature type="transmembrane region" description="Helical" evidence="1">
    <location>
        <begin position="87"/>
        <end position="107"/>
    </location>
</feature>
<evidence type="ECO:0000313" key="2">
    <source>
        <dbReference type="EMBL" id="WPA97715.1"/>
    </source>
</evidence>
<feature type="transmembrane region" description="Helical" evidence="1">
    <location>
        <begin position="56"/>
        <end position="80"/>
    </location>
</feature>
<evidence type="ECO:0000256" key="1">
    <source>
        <dbReference type="SAM" id="Phobius"/>
    </source>
</evidence>
<name>A0ABZ0NDW0_CERBT</name>
<keyword evidence="1" id="KW-1133">Transmembrane helix</keyword>
<keyword evidence="1" id="KW-0472">Membrane</keyword>
<evidence type="ECO:0000313" key="3">
    <source>
        <dbReference type="Proteomes" id="UP001302367"/>
    </source>
</evidence>
<feature type="transmembrane region" description="Helical" evidence="1">
    <location>
        <begin position="14"/>
        <end position="36"/>
    </location>
</feature>
<dbReference type="Proteomes" id="UP001302367">
    <property type="component" value="Chromosome 2"/>
</dbReference>
<dbReference type="GeneID" id="90643834"/>
<dbReference type="RefSeq" id="XP_065458301.1">
    <property type="nucleotide sequence ID" value="XM_065602229.1"/>
</dbReference>
<keyword evidence="3" id="KW-1185">Reference proteome</keyword>
<reference evidence="2 3" key="1">
    <citation type="submission" date="2023-09" db="EMBL/GenBank/DDBJ databases">
        <title>Complete-Gapless Cercospora beticola genome.</title>
        <authorList>
            <person name="Wyatt N.A."/>
            <person name="Spanner R.E."/>
            <person name="Bolton M.D."/>
        </authorList>
    </citation>
    <scope>NUCLEOTIDE SEQUENCE [LARGE SCALE GENOMIC DNA]</scope>
    <source>
        <strain evidence="2">Cb09-40</strain>
    </source>
</reference>
<keyword evidence="1" id="KW-0812">Transmembrane</keyword>
<proteinExistence type="predicted"/>
<protein>
    <submittedName>
        <fullName evidence="2">Uncharacterized protein</fullName>
    </submittedName>
</protein>
<sequence>MAIRAPWKGFVGRVGMPILSALVVANTLAILILSIFNAAAVELNGDGRDFVKDRAVLVLFWCTVPFVLSITTITELFCLWSDRLAPVWALISSSVAICIGAAQMGLWQPCVSTLRTSSKPDFCPSIYKTNENNELFFSWYHASASAPAAAIPTIFIMHVAPNNIASHVAIAANLLIATSFRSPSQPSWSISNVDMPFANQTLSDPGRENTTMCRK</sequence>
<gene>
    <name evidence="2" type="ORF">RHO25_002326</name>
</gene>
<accession>A0ABZ0NDW0</accession>